<evidence type="ECO:0000313" key="2">
    <source>
        <dbReference type="EMBL" id="MBB4034880.1"/>
    </source>
</evidence>
<dbReference type="RefSeq" id="WP_183305816.1">
    <property type="nucleotide sequence ID" value="NZ_JACIEP010000002.1"/>
</dbReference>
<dbReference type="Proteomes" id="UP000555103">
    <property type="component" value="Unassembled WGS sequence"/>
</dbReference>
<protein>
    <submittedName>
        <fullName evidence="2">Phage terminase large subunit-like protein</fullName>
    </submittedName>
</protein>
<comment type="caution">
    <text evidence="2">The sequence shown here is derived from an EMBL/GenBank/DDBJ whole genome shotgun (WGS) entry which is preliminary data.</text>
</comment>
<dbReference type="AlphaFoldDB" id="A0A840CFY6"/>
<name>A0A840CFY6_9BACT</name>
<keyword evidence="3" id="KW-1185">Reference proteome</keyword>
<proteinExistence type="predicted"/>
<dbReference type="Gene3D" id="3.40.50.300">
    <property type="entry name" value="P-loop containing nucleotide triphosphate hydrolases"/>
    <property type="match status" value="1"/>
</dbReference>
<accession>A0A840CFY6</accession>
<dbReference type="EMBL" id="JACIEP010000002">
    <property type="protein sequence ID" value="MBB4034880.1"/>
    <property type="molecule type" value="Genomic_DNA"/>
</dbReference>
<reference evidence="2 3" key="1">
    <citation type="submission" date="2020-08" db="EMBL/GenBank/DDBJ databases">
        <title>Genomic Encyclopedia of Type Strains, Phase IV (KMG-IV): sequencing the most valuable type-strain genomes for metagenomic binning, comparative biology and taxonomic classification.</title>
        <authorList>
            <person name="Goeker M."/>
        </authorList>
    </citation>
    <scope>NUCLEOTIDE SEQUENCE [LARGE SCALE GENOMIC DNA]</scope>
    <source>
        <strain evidence="2 3">DSM 104969</strain>
    </source>
</reference>
<organism evidence="2 3">
    <name type="scientific">Dysgonomonas hofstadii</name>
    <dbReference type="NCBI Taxonomy" id="637886"/>
    <lineage>
        <taxon>Bacteria</taxon>
        <taxon>Pseudomonadati</taxon>
        <taxon>Bacteroidota</taxon>
        <taxon>Bacteroidia</taxon>
        <taxon>Bacteroidales</taxon>
        <taxon>Dysgonomonadaceae</taxon>
        <taxon>Dysgonomonas</taxon>
    </lineage>
</organism>
<dbReference type="InterPro" id="IPR027417">
    <property type="entry name" value="P-loop_NTPase"/>
</dbReference>
<feature type="compositionally biased region" description="Basic residues" evidence="1">
    <location>
        <begin position="503"/>
        <end position="514"/>
    </location>
</feature>
<sequence>MARNQKKQDKEKAEAYLKRLLLARTATAIDAAESLTDQMNRIRDAQNDVRFMVKTYLPHYATAESAAFQIEYANLVANNPLFKGFAEWGRGLAKSVWCNVIIPLWLWMRGEEVFFCLMSDSKERAEELLSDVQAELEGNALLIHDFGEQKNEGSWALGKFETKDQRFIGRAFGIKKKVRGVRIGHRRPNYWSIDDLETPDTIGNPKRMRKQAEIIERDIIPTMTGHHRRVVYANNKFARVMTQTILQERHPKWKVHQIKAYNKATHKPAWPSMYSKQYYIQQEEDMGIPAAYAEYLHETKLEGKNFSEDMIQWAKLPGWLDFDMIIAHWDIAYTDNDTSDYNAVRVWGVKDRKFYMIDCFVRQAKMKLACNWMCEFKKGLPNGVNILFQYESQFWNEEVQRNIDEAEDAHNVSLNIMKVDTPHTNKLGRMLKMVPYYQNARTYYNEELKAHSDTQIGVMQLCAVEEGSNEHDDSPDADERALSALEKYVVPARKKNDGDKSWRTGKMKQKYNMP</sequence>
<evidence type="ECO:0000313" key="3">
    <source>
        <dbReference type="Proteomes" id="UP000555103"/>
    </source>
</evidence>
<evidence type="ECO:0000256" key="1">
    <source>
        <dbReference type="SAM" id="MobiDB-lite"/>
    </source>
</evidence>
<gene>
    <name evidence="2" type="ORF">GGR21_000767</name>
</gene>
<feature type="region of interest" description="Disordered" evidence="1">
    <location>
        <begin position="488"/>
        <end position="514"/>
    </location>
</feature>